<evidence type="ECO:0000256" key="1">
    <source>
        <dbReference type="ARBA" id="ARBA00022722"/>
    </source>
</evidence>
<keyword evidence="5" id="KW-0732">Signal</keyword>
<dbReference type="SMART" id="SM00318">
    <property type="entry name" value="SNc"/>
    <property type="match status" value="1"/>
</dbReference>
<evidence type="ECO:0000256" key="4">
    <source>
        <dbReference type="SAM" id="MobiDB-lite"/>
    </source>
</evidence>
<reference evidence="7 8" key="1">
    <citation type="submission" date="2023-01" db="EMBL/GenBank/DDBJ databases">
        <title>Novel diversity within Roseofilum (Cyanobacteria; Desertifilaceae) from marine benthic mats with descriptions of four novel species.</title>
        <authorList>
            <person name="Wang Y."/>
            <person name="Berthold D.E."/>
            <person name="Hu J."/>
            <person name="Lefler F.W."/>
            <person name="Laughinghouse H.D. IV."/>
        </authorList>
    </citation>
    <scope>NUCLEOTIDE SEQUENCE [LARGE SCALE GENOMIC DNA]</scope>
    <source>
        <strain evidence="7 8">BLCC-M143</strain>
    </source>
</reference>
<feature type="region of interest" description="Disordered" evidence="4">
    <location>
        <begin position="160"/>
        <end position="180"/>
    </location>
</feature>
<dbReference type="PROSITE" id="PS50830">
    <property type="entry name" value="TNASE_3"/>
    <property type="match status" value="1"/>
</dbReference>
<evidence type="ECO:0000259" key="6">
    <source>
        <dbReference type="PROSITE" id="PS50830"/>
    </source>
</evidence>
<dbReference type="InterPro" id="IPR035437">
    <property type="entry name" value="SNase_OB-fold_sf"/>
</dbReference>
<keyword evidence="2" id="KW-0255">Endonuclease</keyword>
<evidence type="ECO:0000256" key="2">
    <source>
        <dbReference type="ARBA" id="ARBA00022759"/>
    </source>
</evidence>
<feature type="domain" description="TNase-like" evidence="6">
    <location>
        <begin position="28"/>
        <end position="156"/>
    </location>
</feature>
<evidence type="ECO:0000313" key="8">
    <source>
        <dbReference type="Proteomes" id="UP001232992"/>
    </source>
</evidence>
<evidence type="ECO:0000256" key="5">
    <source>
        <dbReference type="SAM" id="SignalP"/>
    </source>
</evidence>
<dbReference type="RefSeq" id="WP_283757329.1">
    <property type="nucleotide sequence ID" value="NZ_JAQOSQ010000003.1"/>
</dbReference>
<gene>
    <name evidence="7" type="ORF">PMH09_05670</name>
</gene>
<name>A0ABT7BWN0_9CYAN</name>
<accession>A0ABT7BWN0</accession>
<protein>
    <submittedName>
        <fullName evidence="7">Thermonuclease family protein</fullName>
    </submittedName>
</protein>
<proteinExistence type="predicted"/>
<keyword evidence="8" id="KW-1185">Reference proteome</keyword>
<feature type="chain" id="PRO_5046508761" evidence="5">
    <location>
        <begin position="24"/>
        <end position="180"/>
    </location>
</feature>
<organism evidence="7 8">
    <name type="scientific">Roseofilum casamattae BLCC-M143</name>
    <dbReference type="NCBI Taxonomy" id="3022442"/>
    <lineage>
        <taxon>Bacteria</taxon>
        <taxon>Bacillati</taxon>
        <taxon>Cyanobacteriota</taxon>
        <taxon>Cyanophyceae</taxon>
        <taxon>Desertifilales</taxon>
        <taxon>Desertifilaceae</taxon>
        <taxon>Roseofilum</taxon>
        <taxon>Roseofilum casamattae</taxon>
    </lineage>
</organism>
<dbReference type="InterPro" id="IPR016071">
    <property type="entry name" value="Staphylococal_nuclease_OB-fold"/>
</dbReference>
<dbReference type="SUPFAM" id="SSF50199">
    <property type="entry name" value="Staphylococcal nuclease"/>
    <property type="match status" value="1"/>
</dbReference>
<comment type="caution">
    <text evidence="7">The sequence shown here is derived from an EMBL/GenBank/DDBJ whole genome shotgun (WGS) entry which is preliminary data.</text>
</comment>
<keyword evidence="1" id="KW-0540">Nuclease</keyword>
<keyword evidence="3" id="KW-0378">Hydrolase</keyword>
<dbReference type="Gene3D" id="2.40.50.90">
    <property type="match status" value="1"/>
</dbReference>
<feature type="signal peptide" evidence="5">
    <location>
        <begin position="1"/>
        <end position="23"/>
    </location>
</feature>
<dbReference type="PANTHER" id="PTHR12302">
    <property type="entry name" value="EBNA2 BINDING PROTEIN P100"/>
    <property type="match status" value="1"/>
</dbReference>
<evidence type="ECO:0000256" key="3">
    <source>
        <dbReference type="ARBA" id="ARBA00022801"/>
    </source>
</evidence>
<dbReference type="Pfam" id="PF00565">
    <property type="entry name" value="SNase"/>
    <property type="match status" value="1"/>
</dbReference>
<evidence type="ECO:0000313" key="7">
    <source>
        <dbReference type="EMBL" id="MDJ1182678.1"/>
    </source>
</evidence>
<sequence length="180" mass="20259">MKIGRFILPILLAGCLSYSGCQANQTPSGTPVIVLRAIGGHSLEVLPEGGSATQTARLLGISAPSLEQEPWGKAAKEALEQQVKGKTVILEYDREKEDRYQRQLVYVWHEEQLINEEMVKQGYALAEEWFPNTRYSQRLQYAGQRARILELGIWNTDNPMGLTPQQFRRQTSPSTQKSSP</sequence>
<dbReference type="Proteomes" id="UP001232992">
    <property type="component" value="Unassembled WGS sequence"/>
</dbReference>
<dbReference type="EMBL" id="JAQOSQ010000003">
    <property type="protein sequence ID" value="MDJ1182678.1"/>
    <property type="molecule type" value="Genomic_DNA"/>
</dbReference>
<dbReference type="PANTHER" id="PTHR12302:SF3">
    <property type="entry name" value="SERINE_THREONINE-PROTEIN KINASE 31"/>
    <property type="match status" value="1"/>
</dbReference>